<sequence length="134" mass="14869">MSRTVTYITDTRLLPMSCRPNVAIVDVRDHERQYDGHIPGSLHYPSGTFGNRMSNLVQDVQGKDTLVFHCALSQVRGPNCARMFANYLEERNDDGGIRNIMVLENGYNGWLATGKPICRCTSTSCDGVSARLTA</sequence>
<feature type="domain" description="Rhodanese" evidence="4">
    <location>
        <begin position="18"/>
        <end position="119"/>
    </location>
</feature>
<dbReference type="InterPro" id="IPR001763">
    <property type="entry name" value="Rhodanese-like_dom"/>
</dbReference>
<gene>
    <name evidence="5" type="ORF">K2173_001920</name>
</gene>
<dbReference type="GO" id="GO:0005634">
    <property type="term" value="C:nucleus"/>
    <property type="evidence" value="ECO:0007669"/>
    <property type="project" value="TreeGrafter"/>
</dbReference>
<dbReference type="SMART" id="SM00450">
    <property type="entry name" value="RHOD"/>
    <property type="match status" value="1"/>
</dbReference>
<dbReference type="EC" id="1.20.4.1" evidence="2"/>
<evidence type="ECO:0000259" key="4">
    <source>
        <dbReference type="PROSITE" id="PS50206"/>
    </source>
</evidence>
<dbReference type="GO" id="GO:0008794">
    <property type="term" value="F:arsenate reductase (glutaredoxin) activity"/>
    <property type="evidence" value="ECO:0007669"/>
    <property type="project" value="UniProtKB-EC"/>
</dbReference>
<dbReference type="PANTHER" id="PTHR10828:SF38">
    <property type="entry name" value="ARSENICAL-RESISTANCE PROTEIN 2-RELATED"/>
    <property type="match status" value="1"/>
</dbReference>
<dbReference type="Pfam" id="PF00581">
    <property type="entry name" value="Rhodanese"/>
    <property type="match status" value="1"/>
</dbReference>
<evidence type="ECO:0000313" key="5">
    <source>
        <dbReference type="EMBL" id="KAJ8754022.1"/>
    </source>
</evidence>
<organism evidence="5 6">
    <name type="scientific">Erythroxylum novogranatense</name>
    <dbReference type="NCBI Taxonomy" id="1862640"/>
    <lineage>
        <taxon>Eukaryota</taxon>
        <taxon>Viridiplantae</taxon>
        <taxon>Streptophyta</taxon>
        <taxon>Embryophyta</taxon>
        <taxon>Tracheophyta</taxon>
        <taxon>Spermatophyta</taxon>
        <taxon>Magnoliopsida</taxon>
        <taxon>eudicotyledons</taxon>
        <taxon>Gunneridae</taxon>
        <taxon>Pentapetalae</taxon>
        <taxon>rosids</taxon>
        <taxon>fabids</taxon>
        <taxon>Malpighiales</taxon>
        <taxon>Erythroxylaceae</taxon>
        <taxon>Erythroxylum</taxon>
    </lineage>
</organism>
<dbReference type="PANTHER" id="PTHR10828">
    <property type="entry name" value="M-PHASE INDUCER PHOSPHATASE DUAL SPECIFICITY PHOSPHATASE CDC25"/>
    <property type="match status" value="1"/>
</dbReference>
<evidence type="ECO:0000313" key="6">
    <source>
        <dbReference type="Proteomes" id="UP001159364"/>
    </source>
</evidence>
<dbReference type="EMBL" id="JAIWQS010000009">
    <property type="protein sequence ID" value="KAJ8754022.1"/>
    <property type="molecule type" value="Genomic_DNA"/>
</dbReference>
<keyword evidence="6" id="KW-1185">Reference proteome</keyword>
<accession>A0AAV8SP08</accession>
<dbReference type="AlphaFoldDB" id="A0AAV8SP08"/>
<reference evidence="5 6" key="1">
    <citation type="submission" date="2021-09" db="EMBL/GenBank/DDBJ databases">
        <title>Genomic insights and catalytic innovation underlie evolution of tropane alkaloids biosynthesis.</title>
        <authorList>
            <person name="Wang Y.-J."/>
            <person name="Tian T."/>
            <person name="Huang J.-P."/>
            <person name="Huang S.-X."/>
        </authorList>
    </citation>
    <scope>NUCLEOTIDE SEQUENCE [LARGE SCALE GENOMIC DNA]</scope>
    <source>
        <strain evidence="5">KIB-2018</strain>
        <tissue evidence="5">Leaf</tissue>
    </source>
</reference>
<dbReference type="InterPro" id="IPR036873">
    <property type="entry name" value="Rhodanese-like_dom_sf"/>
</dbReference>
<dbReference type="PROSITE" id="PS50206">
    <property type="entry name" value="RHODANESE_3"/>
    <property type="match status" value="1"/>
</dbReference>
<name>A0AAV8SP08_9ROSI</name>
<comment type="caution">
    <text evidence="5">The sequence shown here is derived from an EMBL/GenBank/DDBJ whole genome shotgun (WGS) entry which is preliminary data.</text>
</comment>
<evidence type="ECO:0000256" key="1">
    <source>
        <dbReference type="ARBA" id="ARBA00023002"/>
    </source>
</evidence>
<protein>
    <recommendedName>
        <fullName evidence="2">arsenate reductase (glutathione/glutaredoxin)</fullName>
        <ecNumber evidence="2">1.20.4.1</ecNumber>
    </recommendedName>
</protein>
<dbReference type="Gene3D" id="3.40.250.10">
    <property type="entry name" value="Rhodanese-like domain"/>
    <property type="match status" value="1"/>
</dbReference>
<proteinExistence type="predicted"/>
<comment type="catalytic activity">
    <reaction evidence="3">
        <text>[glutaredoxin]-dithiol + arsenate + glutathione + H(+) = glutathionyl-S-S-[glutaredoxin] + arsenite + H2O</text>
        <dbReference type="Rhea" id="RHEA:22016"/>
        <dbReference type="Rhea" id="RHEA-COMP:10729"/>
        <dbReference type="Rhea" id="RHEA-COMP:17668"/>
        <dbReference type="ChEBI" id="CHEBI:15377"/>
        <dbReference type="ChEBI" id="CHEBI:15378"/>
        <dbReference type="ChEBI" id="CHEBI:29242"/>
        <dbReference type="ChEBI" id="CHEBI:29950"/>
        <dbReference type="ChEBI" id="CHEBI:48597"/>
        <dbReference type="ChEBI" id="CHEBI:57925"/>
        <dbReference type="ChEBI" id="CHEBI:146199"/>
        <dbReference type="EC" id="1.20.4.1"/>
    </reaction>
</comment>
<keyword evidence="1" id="KW-0560">Oxidoreductase</keyword>
<dbReference type="GO" id="GO:0005737">
    <property type="term" value="C:cytoplasm"/>
    <property type="evidence" value="ECO:0007669"/>
    <property type="project" value="TreeGrafter"/>
</dbReference>
<dbReference type="SUPFAM" id="SSF52821">
    <property type="entry name" value="Rhodanese/Cell cycle control phosphatase"/>
    <property type="match status" value="1"/>
</dbReference>
<dbReference type="GO" id="GO:0004725">
    <property type="term" value="F:protein tyrosine phosphatase activity"/>
    <property type="evidence" value="ECO:0007669"/>
    <property type="project" value="TreeGrafter"/>
</dbReference>
<dbReference type="Proteomes" id="UP001159364">
    <property type="component" value="Linkage Group LG09"/>
</dbReference>
<evidence type="ECO:0000256" key="2">
    <source>
        <dbReference type="ARBA" id="ARBA00038969"/>
    </source>
</evidence>
<evidence type="ECO:0000256" key="3">
    <source>
        <dbReference type="ARBA" id="ARBA00051619"/>
    </source>
</evidence>
<dbReference type="FunFam" id="3.40.250.10:FF:000037">
    <property type="entry name" value="Dual-specificity phosphatase CDC25"/>
    <property type="match status" value="1"/>
</dbReference>